<keyword evidence="4 7" id="KW-0808">Transferase</keyword>
<keyword evidence="8" id="KW-1185">Reference proteome</keyword>
<proteinExistence type="inferred from homology"/>
<dbReference type="CDD" id="cd00609">
    <property type="entry name" value="AAT_like"/>
    <property type="match status" value="1"/>
</dbReference>
<dbReference type="InterPro" id="IPR015424">
    <property type="entry name" value="PyrdxlP-dep_Trfase"/>
</dbReference>
<dbReference type="GO" id="GO:0005737">
    <property type="term" value="C:cytoplasm"/>
    <property type="evidence" value="ECO:0007669"/>
    <property type="project" value="TreeGrafter"/>
</dbReference>
<keyword evidence="3 7" id="KW-0032">Aminotransferase</keyword>
<evidence type="ECO:0000256" key="1">
    <source>
        <dbReference type="ARBA" id="ARBA00001933"/>
    </source>
</evidence>
<dbReference type="GO" id="GO:0016212">
    <property type="term" value="F:kynurenine-oxoglutarate transaminase activity"/>
    <property type="evidence" value="ECO:0007669"/>
    <property type="project" value="TreeGrafter"/>
</dbReference>
<dbReference type="InterPro" id="IPR004839">
    <property type="entry name" value="Aminotransferase_I/II_large"/>
</dbReference>
<evidence type="ECO:0000313" key="8">
    <source>
        <dbReference type="Proteomes" id="UP000321638"/>
    </source>
</evidence>
<dbReference type="NCBIfam" id="NF006488">
    <property type="entry name" value="PRK08912.1"/>
    <property type="match status" value="1"/>
</dbReference>
<dbReference type="Gene3D" id="3.90.1150.10">
    <property type="entry name" value="Aspartate Aminotransferase, domain 1"/>
    <property type="match status" value="1"/>
</dbReference>
<dbReference type="OrthoDB" id="9763453at2"/>
<keyword evidence="5" id="KW-0663">Pyridoxal phosphate</keyword>
<comment type="cofactor">
    <cofactor evidence="1">
        <name>pyridoxal 5'-phosphate</name>
        <dbReference type="ChEBI" id="CHEBI:597326"/>
    </cofactor>
</comment>
<protein>
    <submittedName>
        <fullName evidence="7">Aminotransferase</fullName>
    </submittedName>
</protein>
<name>A0A5C8PPL6_9HYPH</name>
<evidence type="ECO:0000256" key="2">
    <source>
        <dbReference type="ARBA" id="ARBA00007441"/>
    </source>
</evidence>
<feature type="domain" description="Aminotransferase class I/classII large" evidence="6">
    <location>
        <begin position="29"/>
        <end position="381"/>
    </location>
</feature>
<sequence length="387" mass="42750">MKQGNSVLGGYADTIFEQMSALARQHQSVNLGQGFPDDPGPEDVRRQAAEYLMTGHNQYPPMLGIPELRQAVAAHNKRFYGLDVDWQSEVMVTSGATEALGDCLFGLIEPGDEVVVLEPLYDSYVPIVRRAGGIPKFVRLQPPAWELPREQLAAAFGPRTKLLLLNTPMNPAAKVFTADELAFIADLCVRHDVFAVCDEVYEHITFDGRPHIPLMTFPGMRERTARIGSSGKTFSVTGWKVGYITAAPAVLKPILKSHQFVTFTTPPNLQWGTAHGLRKDDAYFAGLAGDLQAKRDYLAKGLRAIGFDVMDAQGTYFITADFRPLGFNGTDEDFCRHITVEAGVTAVPLSAFYQGQGAPQHFARFCFCKHDATLDAAIDRLARHFRR</sequence>
<dbReference type="Proteomes" id="UP000321638">
    <property type="component" value="Unassembled WGS sequence"/>
</dbReference>
<dbReference type="RefSeq" id="WP_147846936.1">
    <property type="nucleotide sequence ID" value="NZ_VDUZ01000010.1"/>
</dbReference>
<dbReference type="FunFam" id="3.40.640.10:FF:000024">
    <property type="entry name" value="Kynurenine--oxoglutarate transaminase 3"/>
    <property type="match status" value="1"/>
</dbReference>
<dbReference type="PANTHER" id="PTHR43807:SF20">
    <property type="entry name" value="FI04487P"/>
    <property type="match status" value="1"/>
</dbReference>
<gene>
    <name evidence="7" type="ORF">FHP25_10725</name>
</gene>
<evidence type="ECO:0000256" key="3">
    <source>
        <dbReference type="ARBA" id="ARBA00022576"/>
    </source>
</evidence>
<evidence type="ECO:0000256" key="5">
    <source>
        <dbReference type="ARBA" id="ARBA00022898"/>
    </source>
</evidence>
<evidence type="ECO:0000259" key="6">
    <source>
        <dbReference type="Pfam" id="PF00155"/>
    </source>
</evidence>
<accession>A0A5C8PPL6</accession>
<dbReference type="EMBL" id="VDUZ01000010">
    <property type="protein sequence ID" value="TXL76674.1"/>
    <property type="molecule type" value="Genomic_DNA"/>
</dbReference>
<dbReference type="PANTHER" id="PTHR43807">
    <property type="entry name" value="FI04487P"/>
    <property type="match status" value="1"/>
</dbReference>
<dbReference type="SUPFAM" id="SSF53383">
    <property type="entry name" value="PLP-dependent transferases"/>
    <property type="match status" value="1"/>
</dbReference>
<organism evidence="7 8">
    <name type="scientific">Vineibacter terrae</name>
    <dbReference type="NCBI Taxonomy" id="2586908"/>
    <lineage>
        <taxon>Bacteria</taxon>
        <taxon>Pseudomonadati</taxon>
        <taxon>Pseudomonadota</taxon>
        <taxon>Alphaproteobacteria</taxon>
        <taxon>Hyphomicrobiales</taxon>
        <taxon>Vineibacter</taxon>
    </lineage>
</organism>
<dbReference type="InterPro" id="IPR015422">
    <property type="entry name" value="PyrdxlP-dep_Trfase_small"/>
</dbReference>
<dbReference type="InterPro" id="IPR015421">
    <property type="entry name" value="PyrdxlP-dep_Trfase_major"/>
</dbReference>
<dbReference type="InterPro" id="IPR051326">
    <property type="entry name" value="Kynurenine-oxoglutarate_AT"/>
</dbReference>
<comment type="similarity">
    <text evidence="2">Belongs to the class-I pyridoxal-phosphate-dependent aminotransferase family.</text>
</comment>
<reference evidence="7 8" key="1">
    <citation type="submission" date="2019-06" db="EMBL/GenBank/DDBJ databases">
        <title>New taxonomy in bacterial strain CC-CFT640, isolated from vineyard.</title>
        <authorList>
            <person name="Lin S.-Y."/>
            <person name="Tsai C.-F."/>
            <person name="Young C.-C."/>
        </authorList>
    </citation>
    <scope>NUCLEOTIDE SEQUENCE [LARGE SCALE GENOMIC DNA]</scope>
    <source>
        <strain evidence="7 8">CC-CFT640</strain>
    </source>
</reference>
<dbReference type="AlphaFoldDB" id="A0A5C8PPL6"/>
<dbReference type="GO" id="GO:0030170">
    <property type="term" value="F:pyridoxal phosphate binding"/>
    <property type="evidence" value="ECO:0007669"/>
    <property type="project" value="InterPro"/>
</dbReference>
<dbReference type="Pfam" id="PF00155">
    <property type="entry name" value="Aminotran_1_2"/>
    <property type="match status" value="1"/>
</dbReference>
<evidence type="ECO:0000313" key="7">
    <source>
        <dbReference type="EMBL" id="TXL76674.1"/>
    </source>
</evidence>
<dbReference type="Gene3D" id="3.40.640.10">
    <property type="entry name" value="Type I PLP-dependent aspartate aminotransferase-like (Major domain)"/>
    <property type="match status" value="1"/>
</dbReference>
<comment type="caution">
    <text evidence="7">The sequence shown here is derived from an EMBL/GenBank/DDBJ whole genome shotgun (WGS) entry which is preliminary data.</text>
</comment>
<evidence type="ECO:0000256" key="4">
    <source>
        <dbReference type="ARBA" id="ARBA00022679"/>
    </source>
</evidence>